<protein>
    <submittedName>
        <fullName evidence="2">Fic family protein</fullName>
    </submittedName>
</protein>
<evidence type="ECO:0000313" key="3">
    <source>
        <dbReference type="Proteomes" id="UP001377972"/>
    </source>
</evidence>
<dbReference type="PANTHER" id="PTHR13504">
    <property type="entry name" value="FIDO DOMAIN-CONTAINING PROTEIN DDB_G0283145"/>
    <property type="match status" value="1"/>
</dbReference>
<dbReference type="Gene3D" id="1.10.10.10">
    <property type="entry name" value="Winged helix-like DNA-binding domain superfamily/Winged helix DNA-binding domain"/>
    <property type="match status" value="1"/>
</dbReference>
<dbReference type="SUPFAM" id="SSF140931">
    <property type="entry name" value="Fic-like"/>
    <property type="match status" value="1"/>
</dbReference>
<dbReference type="Proteomes" id="UP001377972">
    <property type="component" value="Unassembled WGS sequence"/>
</dbReference>
<dbReference type="Gene3D" id="1.10.3290.10">
    <property type="entry name" value="Fido-like domain"/>
    <property type="match status" value="1"/>
</dbReference>
<evidence type="ECO:0000259" key="1">
    <source>
        <dbReference type="PROSITE" id="PS51459"/>
    </source>
</evidence>
<dbReference type="PRINTS" id="PR00033">
    <property type="entry name" value="HTHASNC"/>
</dbReference>
<accession>A0ABU8SYF7</accession>
<dbReference type="RefSeq" id="WP_339981554.1">
    <property type="nucleotide sequence ID" value="NZ_JAQPZS010000018.1"/>
</dbReference>
<feature type="domain" description="Fido" evidence="1">
    <location>
        <begin position="100"/>
        <end position="242"/>
    </location>
</feature>
<dbReference type="InterPro" id="IPR036390">
    <property type="entry name" value="WH_DNA-bd_sf"/>
</dbReference>
<dbReference type="PANTHER" id="PTHR13504:SF38">
    <property type="entry name" value="FIDO DOMAIN-CONTAINING PROTEIN"/>
    <property type="match status" value="1"/>
</dbReference>
<dbReference type="Pfam" id="PF02661">
    <property type="entry name" value="Fic"/>
    <property type="match status" value="1"/>
</dbReference>
<dbReference type="InterPro" id="IPR003812">
    <property type="entry name" value="Fido"/>
</dbReference>
<sequence>MAKYTPPFTLSNKTLTLVAKISESIGRLTVQQEQAKLLRLRKVNRMKTVQGSLAIEGSTLTQQQITAILDGKRVIAPPKEVQEAHNAINSYATITQWHPTTESHLLNAHLQMMTGLVKDAGMYRQDGVGVMSGEHVVHMAPQAERVPKLMAELLDWLETCDVHPLVASSVFHYEFEFIHPFSDGNGRIGRLWQTLILSKWHEVFINIPVESMVFQHQEDYYAAIRQSTQKSDSAPFIEFMLQMIFDAITEAKSAGSEGLSDGLNEGLKLSPIDNVIMTLMEQDCYITNTQLAEQSGKSQSTIERRIKRLKDAGLIKRIGAKKTGYWQLNH</sequence>
<evidence type="ECO:0000313" key="2">
    <source>
        <dbReference type="EMBL" id="MEJ6497656.1"/>
    </source>
</evidence>
<dbReference type="CDD" id="cd00090">
    <property type="entry name" value="HTH_ARSR"/>
    <property type="match status" value="1"/>
</dbReference>
<dbReference type="SUPFAM" id="SSF46785">
    <property type="entry name" value="Winged helix' DNA-binding domain"/>
    <property type="match status" value="1"/>
</dbReference>
<gene>
    <name evidence="2" type="ORF">PQI24_16550</name>
</gene>
<dbReference type="PROSITE" id="PS51459">
    <property type="entry name" value="FIDO"/>
    <property type="match status" value="1"/>
</dbReference>
<dbReference type="InterPro" id="IPR000485">
    <property type="entry name" value="AsnC-type_HTH_dom"/>
</dbReference>
<comment type="caution">
    <text evidence="2">The sequence shown here is derived from an EMBL/GenBank/DDBJ whole genome shotgun (WGS) entry which is preliminary data.</text>
</comment>
<organism evidence="2 3">
    <name type="scientific">Pseudoalteromonas lipolytica</name>
    <dbReference type="NCBI Taxonomy" id="570156"/>
    <lineage>
        <taxon>Bacteria</taxon>
        <taxon>Pseudomonadati</taxon>
        <taxon>Pseudomonadota</taxon>
        <taxon>Gammaproteobacteria</taxon>
        <taxon>Alteromonadales</taxon>
        <taxon>Pseudoalteromonadaceae</taxon>
        <taxon>Pseudoalteromonas</taxon>
    </lineage>
</organism>
<dbReference type="InterPro" id="IPR036388">
    <property type="entry name" value="WH-like_DNA-bd_sf"/>
</dbReference>
<dbReference type="InterPro" id="IPR040198">
    <property type="entry name" value="Fido_containing"/>
</dbReference>
<dbReference type="InterPro" id="IPR011991">
    <property type="entry name" value="ArsR-like_HTH"/>
</dbReference>
<name>A0ABU8SYF7_9GAMM</name>
<keyword evidence="3" id="KW-1185">Reference proteome</keyword>
<dbReference type="EMBL" id="JAQPZS010000018">
    <property type="protein sequence ID" value="MEJ6497656.1"/>
    <property type="molecule type" value="Genomic_DNA"/>
</dbReference>
<dbReference type="InterPro" id="IPR036597">
    <property type="entry name" value="Fido-like_dom_sf"/>
</dbReference>
<reference evidence="2 3" key="1">
    <citation type="submission" date="2023-01" db="EMBL/GenBank/DDBJ databases">
        <title>Trichodesmium-associated heterotrophic epibiont bacteria.</title>
        <authorList>
            <person name="Cleveland C.S."/>
            <person name="Webb E.A."/>
        </authorList>
    </citation>
    <scope>NUCLEOTIDE SEQUENCE [LARGE SCALE GENOMIC DNA]</scope>
    <source>
        <strain evidence="2 3">USCH2</strain>
    </source>
</reference>
<proteinExistence type="predicted"/>
<dbReference type="Pfam" id="PF13412">
    <property type="entry name" value="HTH_24"/>
    <property type="match status" value="1"/>
</dbReference>